<keyword evidence="1 3" id="KW-0378">Hydrolase</keyword>
<dbReference type="InterPro" id="IPR050300">
    <property type="entry name" value="GDXG_lipolytic_enzyme"/>
</dbReference>
<evidence type="ECO:0000313" key="3">
    <source>
        <dbReference type="EMBL" id="MFB9756102.1"/>
    </source>
</evidence>
<dbReference type="Proteomes" id="UP001589619">
    <property type="component" value="Unassembled WGS sequence"/>
</dbReference>
<dbReference type="RefSeq" id="WP_344913261.1">
    <property type="nucleotide sequence ID" value="NZ_BAAAYO010000012.1"/>
</dbReference>
<dbReference type="PANTHER" id="PTHR48081:SF6">
    <property type="entry name" value="PEPTIDASE S9 PROLYL OLIGOPEPTIDASE CATALYTIC DOMAIN-CONTAINING PROTEIN"/>
    <property type="match status" value="1"/>
</dbReference>
<comment type="caution">
    <text evidence="3">The sequence shown here is derived from an EMBL/GenBank/DDBJ whole genome shotgun (WGS) entry which is preliminary data.</text>
</comment>
<feature type="domain" description="BD-FAE-like" evidence="2">
    <location>
        <begin position="28"/>
        <end position="217"/>
    </location>
</feature>
<accession>A0ABV5W6A2</accession>
<gene>
    <name evidence="3" type="ORF">ACFFNY_31380</name>
</gene>
<dbReference type="SUPFAM" id="SSF53474">
    <property type="entry name" value="alpha/beta-Hydrolases"/>
    <property type="match status" value="1"/>
</dbReference>
<dbReference type="GO" id="GO:0016787">
    <property type="term" value="F:hydrolase activity"/>
    <property type="evidence" value="ECO:0007669"/>
    <property type="project" value="UniProtKB-KW"/>
</dbReference>
<dbReference type="Gene3D" id="3.40.50.1820">
    <property type="entry name" value="alpha/beta hydrolase"/>
    <property type="match status" value="1"/>
</dbReference>
<dbReference type="EMBL" id="JBHMAG010000020">
    <property type="protein sequence ID" value="MFB9756102.1"/>
    <property type="molecule type" value="Genomic_DNA"/>
</dbReference>
<evidence type="ECO:0000313" key="4">
    <source>
        <dbReference type="Proteomes" id="UP001589619"/>
    </source>
</evidence>
<dbReference type="PANTHER" id="PTHR48081">
    <property type="entry name" value="AB HYDROLASE SUPERFAMILY PROTEIN C4A8.06C"/>
    <property type="match status" value="1"/>
</dbReference>
<name>A0ABV5W6A2_9BACL</name>
<protein>
    <submittedName>
        <fullName evidence="3">Alpha/beta hydrolase</fullName>
    </submittedName>
</protein>
<evidence type="ECO:0000259" key="2">
    <source>
        <dbReference type="Pfam" id="PF20434"/>
    </source>
</evidence>
<proteinExistence type="predicted"/>
<sequence length="271" mass="29685">MTIHLWPEEAPYQAGNTVEDRPRLVAFPVRGDTPSGCIIICPGGGYSNRAAHEGEPIAQWLNSIGVAAFVLHYRVAPYRHPAPLEDCRRAIRWVRSHAAEYNIDPGKIGILGFSAGGHAAAMAGIYHEPGRADANDPIERESSRPDAMILCYPVISFVQAYHAGSRKNLLGEDPEQSLYEQLSGELAANAETPPAFLWHTADDAPVPVENSLNLALALSRHKVPFDLHVYESGRHGLGLSETHPEAYTWTLECANWLRKRGIAPQAVNMAD</sequence>
<dbReference type="Pfam" id="PF20434">
    <property type="entry name" value="BD-FAE"/>
    <property type="match status" value="1"/>
</dbReference>
<reference evidence="3 4" key="1">
    <citation type="submission" date="2024-09" db="EMBL/GenBank/DDBJ databases">
        <authorList>
            <person name="Sun Q."/>
            <person name="Mori K."/>
        </authorList>
    </citation>
    <scope>NUCLEOTIDE SEQUENCE [LARGE SCALE GENOMIC DNA]</scope>
    <source>
        <strain evidence="3 4">JCM 12520</strain>
    </source>
</reference>
<dbReference type="InterPro" id="IPR029058">
    <property type="entry name" value="AB_hydrolase_fold"/>
</dbReference>
<keyword evidence="4" id="KW-1185">Reference proteome</keyword>
<organism evidence="3 4">
    <name type="scientific">Paenibacillus hodogayensis</name>
    <dbReference type="NCBI Taxonomy" id="279208"/>
    <lineage>
        <taxon>Bacteria</taxon>
        <taxon>Bacillati</taxon>
        <taxon>Bacillota</taxon>
        <taxon>Bacilli</taxon>
        <taxon>Bacillales</taxon>
        <taxon>Paenibacillaceae</taxon>
        <taxon>Paenibacillus</taxon>
    </lineage>
</organism>
<evidence type="ECO:0000256" key="1">
    <source>
        <dbReference type="ARBA" id="ARBA00022801"/>
    </source>
</evidence>
<dbReference type="InterPro" id="IPR049492">
    <property type="entry name" value="BD-FAE-like_dom"/>
</dbReference>